<proteinExistence type="predicted"/>
<sequence>MAELFQVGVLSIADRECITQFLLDCDAEAKRCRTEINKHKSAILSLEQQEDGARNRERDGKVSVFVITHSQASDGNPGSDILDARGILGRRHGVSQGTNFVSQEVWQRAGLASQVRLFLERSKQTSLSISLTLPSDPSNYDIAVIRAVARESSRWVSLSLDGNLENLFASGIFDSVKGHLPLLEHLYIDGMSPNPIVLPSQVIDTFTICPRLRSFAFFSYHPVFPLQLALPWTQIRKPEMGARESLSLLSGPCSSVEELDIERTNIEYDGPHLVHDTVHTVTLHEFRDHQLAHYLQRLTLPSLSVLHIKGSWKGDITPVVSLPRRSACKLTSLSIHGVSLTEDQAIILCRSMPSLKTLHISPDFCRMTPELVFEVGTVLTPALFRLLTIHHDRTPTPNHILPCLEELTLLFRKVPPVEDALRKMLASRRITDPDYVTSVGAKCLKSVDIVDLRKAVRREEDETEDVDEPLFPSLRSIEDAGMRTT</sequence>
<dbReference type="Proteomes" id="UP001465976">
    <property type="component" value="Unassembled WGS sequence"/>
</dbReference>
<reference evidence="1 2" key="1">
    <citation type="submission" date="2024-02" db="EMBL/GenBank/DDBJ databases">
        <title>A draft genome for the cacao thread blight pathogen Marasmius crinis-equi.</title>
        <authorList>
            <person name="Cohen S.P."/>
            <person name="Baruah I.K."/>
            <person name="Amoako-Attah I."/>
            <person name="Bukari Y."/>
            <person name="Meinhardt L.W."/>
            <person name="Bailey B.A."/>
        </authorList>
    </citation>
    <scope>NUCLEOTIDE SEQUENCE [LARGE SCALE GENOMIC DNA]</scope>
    <source>
        <strain evidence="1 2">GH-76</strain>
    </source>
</reference>
<dbReference type="InterPro" id="IPR032675">
    <property type="entry name" value="LRR_dom_sf"/>
</dbReference>
<organism evidence="1 2">
    <name type="scientific">Marasmius crinis-equi</name>
    <dbReference type="NCBI Taxonomy" id="585013"/>
    <lineage>
        <taxon>Eukaryota</taxon>
        <taxon>Fungi</taxon>
        <taxon>Dikarya</taxon>
        <taxon>Basidiomycota</taxon>
        <taxon>Agaricomycotina</taxon>
        <taxon>Agaricomycetes</taxon>
        <taxon>Agaricomycetidae</taxon>
        <taxon>Agaricales</taxon>
        <taxon>Marasmiineae</taxon>
        <taxon>Marasmiaceae</taxon>
        <taxon>Marasmius</taxon>
    </lineage>
</organism>
<accession>A0ABR3EPR6</accession>
<dbReference type="SUPFAM" id="SSF52047">
    <property type="entry name" value="RNI-like"/>
    <property type="match status" value="1"/>
</dbReference>
<evidence type="ECO:0000313" key="2">
    <source>
        <dbReference type="Proteomes" id="UP001465976"/>
    </source>
</evidence>
<dbReference type="EMBL" id="JBAHYK010002529">
    <property type="protein sequence ID" value="KAL0564888.1"/>
    <property type="molecule type" value="Genomic_DNA"/>
</dbReference>
<evidence type="ECO:0000313" key="1">
    <source>
        <dbReference type="EMBL" id="KAL0564888.1"/>
    </source>
</evidence>
<dbReference type="Gene3D" id="3.80.10.10">
    <property type="entry name" value="Ribonuclease Inhibitor"/>
    <property type="match status" value="1"/>
</dbReference>
<comment type="caution">
    <text evidence="1">The sequence shown here is derived from an EMBL/GenBank/DDBJ whole genome shotgun (WGS) entry which is preliminary data.</text>
</comment>
<name>A0ABR3EPR6_9AGAR</name>
<protein>
    <submittedName>
        <fullName evidence="1">Uncharacterized protein</fullName>
    </submittedName>
</protein>
<gene>
    <name evidence="1" type="ORF">V5O48_017152</name>
</gene>
<keyword evidence="2" id="KW-1185">Reference proteome</keyword>